<evidence type="ECO:0000313" key="3">
    <source>
        <dbReference type="Proteomes" id="UP000240608"/>
    </source>
</evidence>
<sequence length="124" mass="14869">MKKPYSNYNKKLKPLARKLRTDGTPGEAVLWKNLLSRKQFYGLQFNRQFPIENYIVDFICRKLKIIIELDGKSHEYKQDKDERRDKHLAELGFTVIRFSEFEIHNDMNNVIRTLESYLPESMID</sequence>
<dbReference type="InterPro" id="IPR011335">
    <property type="entry name" value="Restrct_endonuc-II-like"/>
</dbReference>
<dbReference type="Pfam" id="PF04480">
    <property type="entry name" value="DUF559"/>
    <property type="match status" value="1"/>
</dbReference>
<name>A0A2T4DTA3_9BACT</name>
<organism evidence="2 3">
    <name type="scientific">Marivirga lumbricoides</name>
    <dbReference type="NCBI Taxonomy" id="1046115"/>
    <lineage>
        <taxon>Bacteria</taxon>
        <taxon>Pseudomonadati</taxon>
        <taxon>Bacteroidota</taxon>
        <taxon>Cytophagia</taxon>
        <taxon>Cytophagales</taxon>
        <taxon>Marivirgaceae</taxon>
        <taxon>Marivirga</taxon>
    </lineage>
</organism>
<gene>
    <name evidence="2" type="ORF">C9994_04710</name>
</gene>
<dbReference type="InterPro" id="IPR007569">
    <property type="entry name" value="DUF559"/>
</dbReference>
<protein>
    <recommendedName>
        <fullName evidence="1">DUF559 domain-containing protein</fullName>
    </recommendedName>
</protein>
<dbReference type="PANTHER" id="PTHR38590:SF1">
    <property type="entry name" value="BLL0828 PROTEIN"/>
    <property type="match status" value="1"/>
</dbReference>
<evidence type="ECO:0000259" key="1">
    <source>
        <dbReference type="Pfam" id="PF04480"/>
    </source>
</evidence>
<dbReference type="InterPro" id="IPR047216">
    <property type="entry name" value="Endonuclease_DUF559_bact"/>
</dbReference>
<proteinExistence type="predicted"/>
<dbReference type="SUPFAM" id="SSF52980">
    <property type="entry name" value="Restriction endonuclease-like"/>
    <property type="match status" value="1"/>
</dbReference>
<dbReference type="CDD" id="cd01038">
    <property type="entry name" value="Endonuclease_DUF559"/>
    <property type="match status" value="1"/>
</dbReference>
<feature type="domain" description="DUF559" evidence="1">
    <location>
        <begin position="11"/>
        <end position="115"/>
    </location>
</feature>
<evidence type="ECO:0000313" key="2">
    <source>
        <dbReference type="EMBL" id="PTB97033.1"/>
    </source>
</evidence>
<dbReference type="EMBL" id="PYVU01000027">
    <property type="protein sequence ID" value="PTB97033.1"/>
    <property type="molecule type" value="Genomic_DNA"/>
</dbReference>
<comment type="caution">
    <text evidence="2">The sequence shown here is derived from an EMBL/GenBank/DDBJ whole genome shotgun (WGS) entry which is preliminary data.</text>
</comment>
<accession>A0A2T4DTA3</accession>
<reference evidence="2 3" key="1">
    <citation type="submission" date="2018-03" db="EMBL/GenBank/DDBJ databases">
        <title>Cross-interface Injection: A General Nanoliter Liquid Handling Method Applied to Single Cells Genome Amplification Automated Nanoliter Liquid Handling Applied to Single Cell Multiple Displacement Amplification.</title>
        <authorList>
            <person name="Yun J."/>
            <person name="Xu P."/>
            <person name="Xu J."/>
            <person name="Dai X."/>
            <person name="Wang Y."/>
            <person name="Zheng X."/>
            <person name="Cao C."/>
            <person name="Yi Q."/>
            <person name="Zhu Y."/>
            <person name="Wang L."/>
            <person name="Dong Z."/>
            <person name="Huang Y."/>
            <person name="Huang L."/>
            <person name="Du W."/>
        </authorList>
    </citation>
    <scope>NUCLEOTIDE SEQUENCE [LARGE SCALE GENOMIC DNA]</scope>
    <source>
        <strain evidence="2 3">Z-D1-2</strain>
    </source>
</reference>
<dbReference type="Proteomes" id="UP000240608">
    <property type="component" value="Unassembled WGS sequence"/>
</dbReference>
<dbReference type="AlphaFoldDB" id="A0A2T4DTA3"/>
<dbReference type="PANTHER" id="PTHR38590">
    <property type="entry name" value="BLL0828 PROTEIN"/>
    <property type="match status" value="1"/>
</dbReference>
<dbReference type="Gene3D" id="3.40.960.10">
    <property type="entry name" value="VSR Endonuclease"/>
    <property type="match status" value="1"/>
</dbReference>